<evidence type="ECO:0000256" key="1">
    <source>
        <dbReference type="ARBA" id="ARBA00023254"/>
    </source>
</evidence>
<reference evidence="2 3" key="1">
    <citation type="submission" date="2023-08" db="EMBL/GenBank/DDBJ databases">
        <title>Black Yeasts Isolated from many extreme environments.</title>
        <authorList>
            <person name="Coleine C."/>
            <person name="Stajich J.E."/>
            <person name="Selbmann L."/>
        </authorList>
    </citation>
    <scope>NUCLEOTIDE SEQUENCE [LARGE SCALE GENOMIC DNA]</scope>
    <source>
        <strain evidence="2 3">CCFEE 5885</strain>
    </source>
</reference>
<dbReference type="PANTHER" id="PTHR40375">
    <property type="entry name" value="SPORULATION-SPECIFIC PROTEIN 22"/>
    <property type="match status" value="1"/>
</dbReference>
<sequence>MTVATRSQAESIIEFSSHVRSVLQKSQNTLPDPCPDVLLYTSALPRASTDFLKSQKAQLREHAVRIWNSCNLISASNNAQFNVGVAKLRAFAYLLLASIAPQSSRKSGSIPKLFENCLTATRECLKAGHIELAGQLLGREADTPLLVNEEDPTREDTQEHISFVVGYYCLRLLHDWKRKRADLADRHYSRLLNMPHRLTESDAEKIVDLMFEIGRECLTQHDADNAAKWLERAMQTMNQENVHDAFAGSDIRLSVLHCLGEACAAQGADILDQLRSEYGAKLPILLLTLEVACKQPAINADTVSSQIEGIMHTAHLIEANHGVMMHYIQRLSSASTPHATRCLKKYIIQRLIPEGNIDWTENGIKTIRETDNGGSRSLAMLWCQTGLHRIFEMAGEASIGKLERQLVSYHLLVSNTGLAHQILDQMSFIPRNNKHSRYLAYCAAVRSGNEGEAQSCLNTITNGQGDMDQLLFACIGESIRYGKSSDTACLLQRVIDKHVQSLSSDINLVAVLKYTTKTLLEAIAGLDASEEQKEELLTRLCAIFKHTVKLQDKFANSSKSRRPAAHFDTVWFEQKSFEIARSHANLWPPKYIIDLLQYSIQLCLPEGGGPLEIALSRERRTHLRDVTFMQAILYAIEAQSISPSRSVEDLPQTSYDSRIKPKSSECRLVLHRQVFRIFTTLREQYQSQPAQEKEEREVTQGQLQTLAPLAFEALLFMSAHAYLTDETAFDEISVKQFLGTVNELEAPAATYALLADTVLVFASSDSGACPRLNGLQIPSISAARLLGQVVQILRQLQEYSIEQAARWIRCVIQLIIEDIEKVLPNTKLEQSLTILQSVIEQAMDLAKSCPLADAGGDVPMNSDPNQSYPPEELEWIATKLFNMAVDLYSAGEPELAQQWASQAVAVANLLLDASSGLGQVLHDKTKELFGDIQFDG</sequence>
<dbReference type="InterPro" id="IPR013940">
    <property type="entry name" value="Spo22/ZIP4/TEX11"/>
</dbReference>
<organism evidence="2 3">
    <name type="scientific">Lithohypha guttulata</name>
    <dbReference type="NCBI Taxonomy" id="1690604"/>
    <lineage>
        <taxon>Eukaryota</taxon>
        <taxon>Fungi</taxon>
        <taxon>Dikarya</taxon>
        <taxon>Ascomycota</taxon>
        <taxon>Pezizomycotina</taxon>
        <taxon>Eurotiomycetes</taxon>
        <taxon>Chaetothyriomycetidae</taxon>
        <taxon>Chaetothyriales</taxon>
        <taxon>Trichomeriaceae</taxon>
        <taxon>Lithohypha</taxon>
    </lineage>
</organism>
<evidence type="ECO:0000313" key="3">
    <source>
        <dbReference type="Proteomes" id="UP001345013"/>
    </source>
</evidence>
<evidence type="ECO:0008006" key="4">
    <source>
        <dbReference type="Google" id="ProtNLM"/>
    </source>
</evidence>
<proteinExistence type="predicted"/>
<dbReference type="EMBL" id="JAVRRG010000059">
    <property type="protein sequence ID" value="KAK5092359.1"/>
    <property type="molecule type" value="Genomic_DNA"/>
</dbReference>
<evidence type="ECO:0000313" key="2">
    <source>
        <dbReference type="EMBL" id="KAK5092359.1"/>
    </source>
</evidence>
<keyword evidence="1" id="KW-0469">Meiosis</keyword>
<dbReference type="InterPro" id="IPR039057">
    <property type="entry name" value="Spo22/ZIP4"/>
</dbReference>
<protein>
    <recommendedName>
        <fullName evidence="4">Protein ZIP4 homolog</fullName>
    </recommendedName>
</protein>
<keyword evidence="3" id="KW-1185">Reference proteome</keyword>
<dbReference type="Proteomes" id="UP001345013">
    <property type="component" value="Unassembled WGS sequence"/>
</dbReference>
<comment type="caution">
    <text evidence="2">The sequence shown here is derived from an EMBL/GenBank/DDBJ whole genome shotgun (WGS) entry which is preliminary data.</text>
</comment>
<dbReference type="PANTHER" id="PTHR40375:SF2">
    <property type="entry name" value="SPORULATION-SPECIFIC PROTEIN 22"/>
    <property type="match status" value="1"/>
</dbReference>
<dbReference type="Pfam" id="PF08631">
    <property type="entry name" value="SPO22"/>
    <property type="match status" value="1"/>
</dbReference>
<gene>
    <name evidence="2" type="ORF">LTR24_005282</name>
</gene>
<accession>A0ABR0K9E0</accession>
<name>A0ABR0K9E0_9EURO</name>